<dbReference type="GO" id="GO:0003964">
    <property type="term" value="F:RNA-directed DNA polymerase activity"/>
    <property type="evidence" value="ECO:0007669"/>
    <property type="project" value="UniProtKB-KW"/>
</dbReference>
<evidence type="ECO:0000313" key="2">
    <source>
        <dbReference type="Proteomes" id="UP000036403"/>
    </source>
</evidence>
<comment type="caution">
    <text evidence="1">The sequence shown here is derived from an EMBL/GenBank/DDBJ whole genome shotgun (WGS) entry which is preliminary data.</text>
</comment>
<sequence>MGKGVHHRRAHPDWFDAQQNTVATKARWTEEESLLFARKSELVQQGEKFINQALVKDFPERTLESIKSKRKQPAYRKVVADMLESISAEMDDGTVTASDTGDNVDYKTTIVEFLASLPAPGDDSFSSARLARICNSLQRHERT</sequence>
<keyword evidence="1" id="KW-0695">RNA-directed DNA polymerase</keyword>
<accession>A0A0J7KIY9</accession>
<keyword evidence="1" id="KW-0548">Nucleotidyltransferase</keyword>
<proteinExistence type="predicted"/>
<gene>
    <name evidence="1" type="ORF">RF55_9857</name>
</gene>
<dbReference type="PaxDb" id="67767-A0A0J7KIY9"/>
<dbReference type="AlphaFoldDB" id="A0A0J7KIY9"/>
<dbReference type="EMBL" id="LBMM01006685">
    <property type="protein sequence ID" value="KMQ90398.1"/>
    <property type="molecule type" value="Genomic_DNA"/>
</dbReference>
<evidence type="ECO:0000313" key="1">
    <source>
        <dbReference type="EMBL" id="KMQ90398.1"/>
    </source>
</evidence>
<keyword evidence="2" id="KW-1185">Reference proteome</keyword>
<protein>
    <submittedName>
        <fullName evidence="1">Reverse transcriptase</fullName>
    </submittedName>
</protein>
<name>A0A0J7KIY9_LASNI</name>
<keyword evidence="1" id="KW-0808">Transferase</keyword>
<reference evidence="1 2" key="1">
    <citation type="submission" date="2015-04" db="EMBL/GenBank/DDBJ databases">
        <title>Lasius niger genome sequencing.</title>
        <authorList>
            <person name="Konorov E.A."/>
            <person name="Nikitin M.A."/>
            <person name="Kirill M.V."/>
            <person name="Chang P."/>
        </authorList>
    </citation>
    <scope>NUCLEOTIDE SEQUENCE [LARGE SCALE GENOMIC DNA]</scope>
    <source>
        <tissue evidence="1">Whole</tissue>
    </source>
</reference>
<dbReference type="OrthoDB" id="8195432at2759"/>
<dbReference type="Proteomes" id="UP000036403">
    <property type="component" value="Unassembled WGS sequence"/>
</dbReference>
<organism evidence="1 2">
    <name type="scientific">Lasius niger</name>
    <name type="common">Black garden ant</name>
    <dbReference type="NCBI Taxonomy" id="67767"/>
    <lineage>
        <taxon>Eukaryota</taxon>
        <taxon>Metazoa</taxon>
        <taxon>Ecdysozoa</taxon>
        <taxon>Arthropoda</taxon>
        <taxon>Hexapoda</taxon>
        <taxon>Insecta</taxon>
        <taxon>Pterygota</taxon>
        <taxon>Neoptera</taxon>
        <taxon>Endopterygota</taxon>
        <taxon>Hymenoptera</taxon>
        <taxon>Apocrita</taxon>
        <taxon>Aculeata</taxon>
        <taxon>Formicoidea</taxon>
        <taxon>Formicidae</taxon>
        <taxon>Formicinae</taxon>
        <taxon>Lasius</taxon>
        <taxon>Lasius</taxon>
    </lineage>
</organism>